<accession>A0A292Q087</accession>
<dbReference type="InterPro" id="IPR039553">
    <property type="entry name" value="Prefoldin-like"/>
</dbReference>
<evidence type="ECO:0000313" key="4">
    <source>
        <dbReference type="EMBL" id="CUS12451.1"/>
    </source>
</evidence>
<feature type="domain" description="DUF3835" evidence="3">
    <location>
        <begin position="599"/>
        <end position="674"/>
    </location>
</feature>
<feature type="region of interest" description="Disordered" evidence="2">
    <location>
        <begin position="253"/>
        <end position="316"/>
    </location>
</feature>
<dbReference type="Pfam" id="PF13758">
    <property type="entry name" value="Prefoldin_3"/>
    <property type="match status" value="1"/>
</dbReference>
<dbReference type="SUPFAM" id="SSF46579">
    <property type="entry name" value="Prefoldin"/>
    <property type="match status" value="1"/>
</dbReference>
<dbReference type="InterPro" id="IPR024325">
    <property type="entry name" value="DUF3835"/>
</dbReference>
<feature type="coiled-coil region" evidence="1">
    <location>
        <begin position="77"/>
        <end position="104"/>
    </location>
</feature>
<keyword evidence="1" id="KW-0175">Coiled coil</keyword>
<sequence length="680" mass="74833">MKCDIPKAASGLGLPSLFQPLPLLRRNSNSGREPHVRFLPPTLPSPVSHSNSFPSVPPPCSLSSVNTLIVAMPVEIERSLELHRQRLEASLEKLRKALRHWQISSAEYEALREELQALPGDATHEDMLKVKSGFGGTVVDEKDVKALLGDNVGIKRTVDQAIAAVGHRINYVQENVDKVRKQIDQGENKLGSLLVVSEPDLKAEDDLPVMDIREELDEDGNIINTTINGADPSSAKALDATPLEQLRKIVEKGEDAKEQKQPAETSEGSSGDKPAEASDPPSRVPSPSMRKSDKTPAKNELDGPKPISLKDEEGGGFIRVLEDPALKEEDFVKEVPTDSLEEAEMRKQMLNYNLQEIGAVVAEINLEEEGVYYGHEDDLDEETDELDSEDEDRYGRTATRVITPEYQKEMEDLARKIKERGAAARAMEAKMREEESQQRKAGAGTQRPKPKKKGVRFATEPEISPVPPPMLDLPVPPSAHNTEDALPLLVDLLAMDAMRKSGAVPGNTTPVKEKGPSIFKSEKVKAQNGRVREVRERMVPTSVVSSDVMERPADDGSASFEPPTSGPRKVSRFKAAMATQDNDADNGDASPPKTSTNRSVIEREVSESTPVQPPDELDPSTHRAEVAIEYHRLRNKMIQQQQGGFVESEGEMAKVPLDNNGETRKVSRFKAARMNRLALS</sequence>
<dbReference type="Proteomes" id="UP001412239">
    <property type="component" value="Unassembled WGS sequence"/>
</dbReference>
<feature type="compositionally biased region" description="Basic and acidic residues" evidence="2">
    <location>
        <begin position="421"/>
        <end position="438"/>
    </location>
</feature>
<dbReference type="InterPro" id="IPR052255">
    <property type="entry name" value="RNA_pol_II_subunit5-mediator"/>
</dbReference>
<dbReference type="PANTHER" id="PTHR15111">
    <property type="entry name" value="RNA POLYMERASE II SUBUNIT 5-MEDIATING PROTEIN NNX3"/>
    <property type="match status" value="1"/>
</dbReference>
<keyword evidence="5" id="KW-1185">Reference proteome</keyword>
<dbReference type="Gene3D" id="1.10.287.370">
    <property type="match status" value="1"/>
</dbReference>
<dbReference type="PANTHER" id="PTHR15111:SF0">
    <property type="entry name" value="UNCONVENTIONAL PREFOLDIN RPB5 INTERACTOR 1"/>
    <property type="match status" value="1"/>
</dbReference>
<evidence type="ECO:0000256" key="1">
    <source>
        <dbReference type="SAM" id="Coils"/>
    </source>
</evidence>
<evidence type="ECO:0000259" key="3">
    <source>
        <dbReference type="Pfam" id="PF12927"/>
    </source>
</evidence>
<feature type="region of interest" description="Disordered" evidence="2">
    <location>
        <begin position="372"/>
        <end position="407"/>
    </location>
</feature>
<organism evidence="4 5">
    <name type="scientific">Tuber aestivum</name>
    <name type="common">summer truffle</name>
    <dbReference type="NCBI Taxonomy" id="59557"/>
    <lineage>
        <taxon>Eukaryota</taxon>
        <taxon>Fungi</taxon>
        <taxon>Dikarya</taxon>
        <taxon>Ascomycota</taxon>
        <taxon>Pezizomycotina</taxon>
        <taxon>Pezizomycetes</taxon>
        <taxon>Pezizales</taxon>
        <taxon>Tuberaceae</taxon>
        <taxon>Tuber</taxon>
    </lineage>
</organism>
<dbReference type="GO" id="GO:0003682">
    <property type="term" value="F:chromatin binding"/>
    <property type="evidence" value="ECO:0007669"/>
    <property type="project" value="TreeGrafter"/>
</dbReference>
<reference evidence="4" key="1">
    <citation type="submission" date="2015-10" db="EMBL/GenBank/DDBJ databases">
        <authorList>
            <person name="Regsiter A."/>
            <person name="william w."/>
        </authorList>
    </citation>
    <scope>NUCLEOTIDE SEQUENCE</scope>
    <source>
        <strain evidence="4">Montdore</strain>
    </source>
</reference>
<name>A0A292Q087_9PEZI</name>
<dbReference type="GO" id="GO:0019212">
    <property type="term" value="F:phosphatase inhibitor activity"/>
    <property type="evidence" value="ECO:0007669"/>
    <property type="project" value="TreeGrafter"/>
</dbReference>
<evidence type="ECO:0000256" key="2">
    <source>
        <dbReference type="SAM" id="MobiDB-lite"/>
    </source>
</evidence>
<dbReference type="InterPro" id="IPR009053">
    <property type="entry name" value="Prefoldin"/>
</dbReference>
<feature type="compositionally biased region" description="Basic and acidic residues" evidence="2">
    <location>
        <begin position="511"/>
        <end position="538"/>
    </location>
</feature>
<dbReference type="Pfam" id="PF12927">
    <property type="entry name" value="DUF3835"/>
    <property type="match status" value="2"/>
</dbReference>
<feature type="region of interest" description="Disordered" evidence="2">
    <location>
        <begin position="421"/>
        <end position="479"/>
    </location>
</feature>
<feature type="domain" description="DUF3835" evidence="3">
    <location>
        <begin position="562"/>
        <end position="576"/>
    </location>
</feature>
<proteinExistence type="predicted"/>
<dbReference type="AlphaFoldDB" id="A0A292Q087"/>
<dbReference type="GO" id="GO:0003714">
    <property type="term" value="F:transcription corepressor activity"/>
    <property type="evidence" value="ECO:0007669"/>
    <property type="project" value="TreeGrafter"/>
</dbReference>
<dbReference type="EMBL" id="LN890990">
    <property type="protein sequence ID" value="CUS12451.1"/>
    <property type="molecule type" value="Genomic_DNA"/>
</dbReference>
<evidence type="ECO:0000313" key="5">
    <source>
        <dbReference type="Proteomes" id="UP001412239"/>
    </source>
</evidence>
<feature type="region of interest" description="Disordered" evidence="2">
    <location>
        <begin position="501"/>
        <end position="621"/>
    </location>
</feature>
<gene>
    <name evidence="4" type="ORF">GSTUAT00003416001</name>
</gene>
<feature type="compositionally biased region" description="Pro residues" evidence="2">
    <location>
        <begin position="464"/>
        <end position="477"/>
    </location>
</feature>
<feature type="compositionally biased region" description="Basic and acidic residues" evidence="2">
    <location>
        <begin position="290"/>
        <end position="313"/>
    </location>
</feature>
<dbReference type="GO" id="GO:0000122">
    <property type="term" value="P:negative regulation of transcription by RNA polymerase II"/>
    <property type="evidence" value="ECO:0007669"/>
    <property type="project" value="TreeGrafter"/>
</dbReference>
<feature type="compositionally biased region" description="Acidic residues" evidence="2">
    <location>
        <begin position="377"/>
        <end position="392"/>
    </location>
</feature>
<protein>
    <recommendedName>
        <fullName evidence="3">DUF3835 domain-containing protein</fullName>
    </recommendedName>
</protein>